<proteinExistence type="predicted"/>
<name>A0A3P6EL62_BRAOL</name>
<accession>A0A3P6EL62</accession>
<reference evidence="1" key="1">
    <citation type="submission" date="2018-11" db="EMBL/GenBank/DDBJ databases">
        <authorList>
            <consortium name="Genoscope - CEA"/>
            <person name="William W."/>
        </authorList>
    </citation>
    <scope>NUCLEOTIDE SEQUENCE</scope>
</reference>
<protein>
    <submittedName>
        <fullName evidence="1">Uncharacterized protein</fullName>
    </submittedName>
</protein>
<feature type="non-terminal residue" evidence="1">
    <location>
        <position position="1"/>
    </location>
</feature>
<gene>
    <name evidence="1" type="ORF">BOLC9T59758H</name>
</gene>
<evidence type="ECO:0000313" key="1">
    <source>
        <dbReference type="EMBL" id="VDD34435.1"/>
    </source>
</evidence>
<sequence>AVVPPVQVLTLRRMEAFRVAEVNAESGEIFPDETPLSMTEKRFNEAKFVHSVIYSVADDMKMNLKLADWPSYEELKMLHKDENFCACENVPFRTQLVDI</sequence>
<dbReference type="EMBL" id="LR031875">
    <property type="protein sequence ID" value="VDD34435.1"/>
    <property type="molecule type" value="Genomic_DNA"/>
</dbReference>
<dbReference type="AlphaFoldDB" id="A0A3P6EL62"/>
<organism evidence="1">
    <name type="scientific">Brassica oleracea</name>
    <name type="common">Wild cabbage</name>
    <dbReference type="NCBI Taxonomy" id="3712"/>
    <lineage>
        <taxon>Eukaryota</taxon>
        <taxon>Viridiplantae</taxon>
        <taxon>Streptophyta</taxon>
        <taxon>Embryophyta</taxon>
        <taxon>Tracheophyta</taxon>
        <taxon>Spermatophyta</taxon>
        <taxon>Magnoliopsida</taxon>
        <taxon>eudicotyledons</taxon>
        <taxon>Gunneridae</taxon>
        <taxon>Pentapetalae</taxon>
        <taxon>rosids</taxon>
        <taxon>malvids</taxon>
        <taxon>Brassicales</taxon>
        <taxon>Brassicaceae</taxon>
        <taxon>Brassiceae</taxon>
        <taxon>Brassica</taxon>
    </lineage>
</organism>